<reference evidence="1 2" key="1">
    <citation type="submission" date="2024-01" db="EMBL/GenBank/DDBJ databases">
        <title>Hyphobacterium bacterium isolated from marine sediment.</title>
        <authorList>
            <person name="Zhao S."/>
        </authorList>
    </citation>
    <scope>NUCLEOTIDE SEQUENCE [LARGE SCALE GENOMIC DNA]</scope>
    <source>
        <strain evidence="1 2">Y60-23</strain>
    </source>
</reference>
<evidence type="ECO:0000313" key="2">
    <source>
        <dbReference type="Proteomes" id="UP001310692"/>
    </source>
</evidence>
<dbReference type="Gene3D" id="1.10.530.10">
    <property type="match status" value="1"/>
</dbReference>
<name>A0ABU7M1N8_9PROT</name>
<sequence length="272" mass="28570">MSTISPVNERPDALIAQAARETGADFDFMVRTAARESGFDPRAQARTSSAAGLYQFLEQTWLGMMHTRGAQHGYAAEASAITRGSDGRYAVTDPARRQDILDMRFDPRAAALMAGELASANSAILENRIGRTPTSGELYAAHFLGAGGAGDLIEAAASQPTGRADALFPAAARANRPIFYDGGRPRSASEVLDVLTGGEAARPPQAWPVDDSPQRDLPAQRWVFNDVGGQGGARSFSARSSVSATPAGAILSPAVVEILASLDAPARGERET</sequence>
<accession>A0ABU7M1N8</accession>
<dbReference type="EMBL" id="JAZDRO010000009">
    <property type="protein sequence ID" value="MEE2567739.1"/>
    <property type="molecule type" value="Genomic_DNA"/>
</dbReference>
<dbReference type="Proteomes" id="UP001310692">
    <property type="component" value="Unassembled WGS sequence"/>
</dbReference>
<dbReference type="SUPFAM" id="SSF53955">
    <property type="entry name" value="Lysozyme-like"/>
    <property type="match status" value="1"/>
</dbReference>
<evidence type="ECO:0000313" key="1">
    <source>
        <dbReference type="EMBL" id="MEE2567739.1"/>
    </source>
</evidence>
<keyword evidence="2" id="KW-1185">Reference proteome</keyword>
<dbReference type="RefSeq" id="WP_330197330.1">
    <property type="nucleotide sequence ID" value="NZ_JAZDRO010000009.1"/>
</dbReference>
<gene>
    <name evidence="1" type="ORF">V0U35_13740</name>
</gene>
<proteinExistence type="predicted"/>
<comment type="caution">
    <text evidence="1">The sequence shown here is derived from an EMBL/GenBank/DDBJ whole genome shotgun (WGS) entry which is preliminary data.</text>
</comment>
<evidence type="ECO:0008006" key="3">
    <source>
        <dbReference type="Google" id="ProtNLM"/>
    </source>
</evidence>
<dbReference type="InterPro" id="IPR023346">
    <property type="entry name" value="Lysozyme-like_dom_sf"/>
</dbReference>
<protein>
    <recommendedName>
        <fullName evidence="3">Transglycosylase SLT domain-containing protein</fullName>
    </recommendedName>
</protein>
<organism evidence="1 2">
    <name type="scientific">Hyphobacterium marinum</name>
    <dbReference type="NCBI Taxonomy" id="3116574"/>
    <lineage>
        <taxon>Bacteria</taxon>
        <taxon>Pseudomonadati</taxon>
        <taxon>Pseudomonadota</taxon>
        <taxon>Alphaproteobacteria</taxon>
        <taxon>Maricaulales</taxon>
        <taxon>Maricaulaceae</taxon>
        <taxon>Hyphobacterium</taxon>
    </lineage>
</organism>